<reference evidence="1 2" key="1">
    <citation type="journal article" date="1998" name="Science">
        <title>Genome sequence of the nematode C. elegans: a platform for investigating biology.</title>
        <authorList>
            <consortium name="The C. elegans sequencing consortium"/>
            <person name="Sulson J.E."/>
            <person name="Waterston R."/>
        </authorList>
    </citation>
    <scope>NUCLEOTIDE SEQUENCE [LARGE SCALE GENOMIC DNA]</scope>
    <source>
        <strain evidence="1 2">Bristol N2</strain>
    </source>
</reference>
<evidence type="ECO:0000313" key="1">
    <source>
        <dbReference type="EMBL" id="CAA94218.1"/>
    </source>
</evidence>
<dbReference type="AlphaFoldDB" id="Q22654"/>
<dbReference type="UCSC" id="T21E8.5">
    <property type="organism name" value="c. elegans"/>
</dbReference>
<evidence type="ECO:0000313" key="2">
    <source>
        <dbReference type="Proteomes" id="UP000001940"/>
    </source>
</evidence>
<dbReference type="OrthoDB" id="5814434at2759"/>
<dbReference type="PIR" id="T25081">
    <property type="entry name" value="T25081"/>
</dbReference>
<name>Q22654_CAEEL</name>
<dbReference type="InParanoid" id="Q22654"/>
<dbReference type="GeneID" id="188699"/>
<dbReference type="SMR" id="Q22654"/>
<dbReference type="KEGG" id="cel:CELE_T21E8.5"/>
<evidence type="ECO:0000313" key="3">
    <source>
        <dbReference type="WormBase" id="T21E8.5"/>
    </source>
</evidence>
<dbReference type="CTD" id="188699"/>
<dbReference type="OMA" id="HIMNAEN"/>
<keyword evidence="2" id="KW-1185">Reference proteome</keyword>
<dbReference type="eggNOG" id="ENOG502T3DZ">
    <property type="taxonomic scope" value="Eukaryota"/>
</dbReference>
<dbReference type="Bgee" id="WBGene00011903">
    <property type="expression patterns" value="Expressed in embryo and 4 other cell types or tissues"/>
</dbReference>
<organism evidence="1 2">
    <name type="scientific">Caenorhabditis elegans</name>
    <dbReference type="NCBI Taxonomy" id="6239"/>
    <lineage>
        <taxon>Eukaryota</taxon>
        <taxon>Metazoa</taxon>
        <taxon>Ecdysozoa</taxon>
        <taxon>Nematoda</taxon>
        <taxon>Chromadorea</taxon>
        <taxon>Rhabditida</taxon>
        <taxon>Rhabditina</taxon>
        <taxon>Rhabditomorpha</taxon>
        <taxon>Rhabditoidea</taxon>
        <taxon>Rhabditidae</taxon>
        <taxon>Peloderinae</taxon>
        <taxon>Caenorhabditis</taxon>
    </lineage>
</organism>
<dbReference type="HOGENOM" id="CLU_2335535_0_0_1"/>
<dbReference type="AGR" id="WB:WBGene00011903"/>
<sequence length="98" mass="11542">MKVAPLLEEVMDLRRKIHIINAEQFLKTRNEHTTLILQVEAMITEFSLHVFKEHFEAIRRKGAYCSVRGERNFVRYSKTLTELNSSLRHMIASFHGNN</sequence>
<proteinExistence type="predicted"/>
<accession>Q22654</accession>
<dbReference type="Proteomes" id="UP000001940">
    <property type="component" value="Chromosome X"/>
</dbReference>
<dbReference type="RefSeq" id="NP_509815.1">
    <property type="nucleotide sequence ID" value="NM_077414.1"/>
</dbReference>
<dbReference type="WormBase" id="T21E8.5">
    <property type="protein sequence ID" value="CE06487"/>
    <property type="gene ID" value="WBGene00011903"/>
</dbReference>
<dbReference type="EMBL" id="BX284606">
    <property type="protein sequence ID" value="CAA94218.1"/>
    <property type="molecule type" value="Genomic_DNA"/>
</dbReference>
<protein>
    <submittedName>
        <fullName evidence="1">DHC_N1 domain-containing protein</fullName>
    </submittedName>
</protein>
<dbReference type="FunCoup" id="Q22654">
    <property type="interactions" value="1522"/>
</dbReference>
<dbReference type="PaxDb" id="6239-T21E8.5"/>
<gene>
    <name evidence="1" type="ORF">CELE_T21E8.5</name>
    <name evidence="1 3" type="ORF">T21E8.5</name>
</gene>